<dbReference type="CDD" id="cd04011">
    <property type="entry name" value="C2B_Ferlin"/>
    <property type="match status" value="1"/>
</dbReference>
<keyword evidence="2" id="KW-0812">Transmembrane</keyword>
<keyword evidence="5" id="KW-0472">Membrane</keyword>
<evidence type="ECO:0000256" key="3">
    <source>
        <dbReference type="ARBA" id="ARBA00022737"/>
    </source>
</evidence>
<dbReference type="PROSITE" id="PS50004">
    <property type="entry name" value="C2"/>
    <property type="match status" value="2"/>
</dbReference>
<dbReference type="OrthoDB" id="270970at2759"/>
<feature type="compositionally biased region" description="Basic and acidic residues" evidence="6">
    <location>
        <begin position="312"/>
        <end position="329"/>
    </location>
</feature>
<evidence type="ECO:0000256" key="2">
    <source>
        <dbReference type="ARBA" id="ARBA00022692"/>
    </source>
</evidence>
<keyword evidence="10" id="KW-1185">Reference proteome</keyword>
<keyword evidence="3" id="KW-0677">Repeat</keyword>
<dbReference type="PANTHER" id="PTHR12546:SF33">
    <property type="entry name" value="SPERM VESICLE FUSION PROTEIN FER-1"/>
    <property type="match status" value="1"/>
</dbReference>
<evidence type="ECO:0000256" key="4">
    <source>
        <dbReference type="ARBA" id="ARBA00022989"/>
    </source>
</evidence>
<feature type="domain" description="C2" evidence="8">
    <location>
        <begin position="325"/>
        <end position="464"/>
    </location>
</feature>
<dbReference type="SMART" id="SM00239">
    <property type="entry name" value="C2"/>
    <property type="match status" value="2"/>
</dbReference>
<gene>
    <name evidence="9" type="ORF">Plil01_001833800</name>
</gene>
<feature type="region of interest" description="Disordered" evidence="6">
    <location>
        <begin position="215"/>
        <end position="234"/>
    </location>
</feature>
<reference evidence="9" key="1">
    <citation type="submission" date="2023-04" db="EMBL/GenBank/DDBJ databases">
        <title>Phytophthora lilii NBRC 32176.</title>
        <authorList>
            <person name="Ichikawa N."/>
            <person name="Sato H."/>
            <person name="Tonouchi N."/>
        </authorList>
    </citation>
    <scope>NUCLEOTIDE SEQUENCE</scope>
    <source>
        <strain evidence="9">NBRC 32176</strain>
    </source>
</reference>
<dbReference type="InterPro" id="IPR037720">
    <property type="entry name" value="C2B_Ferlin"/>
</dbReference>
<evidence type="ECO:0000256" key="7">
    <source>
        <dbReference type="SAM" id="SignalP"/>
    </source>
</evidence>
<dbReference type="PROSITE" id="PS51257">
    <property type="entry name" value="PROKAR_LIPOPROTEIN"/>
    <property type="match status" value="1"/>
</dbReference>
<evidence type="ECO:0000256" key="1">
    <source>
        <dbReference type="ARBA" id="ARBA00004167"/>
    </source>
</evidence>
<dbReference type="Pfam" id="PF00168">
    <property type="entry name" value="C2"/>
    <property type="match status" value="2"/>
</dbReference>
<feature type="compositionally biased region" description="Acidic residues" evidence="6">
    <location>
        <begin position="298"/>
        <end position="311"/>
    </location>
</feature>
<dbReference type="GO" id="GO:0007009">
    <property type="term" value="P:plasma membrane organization"/>
    <property type="evidence" value="ECO:0007669"/>
    <property type="project" value="TreeGrafter"/>
</dbReference>
<feature type="region of interest" description="Disordered" evidence="6">
    <location>
        <begin position="33"/>
        <end position="103"/>
    </location>
</feature>
<evidence type="ECO:0000313" key="9">
    <source>
        <dbReference type="EMBL" id="GMF65723.1"/>
    </source>
</evidence>
<proteinExistence type="predicted"/>
<dbReference type="InterPro" id="IPR035892">
    <property type="entry name" value="C2_domain_sf"/>
</dbReference>
<dbReference type="InterPro" id="IPR000008">
    <property type="entry name" value="C2_dom"/>
</dbReference>
<dbReference type="CDD" id="cd00030">
    <property type="entry name" value="C2"/>
    <property type="match status" value="1"/>
</dbReference>
<feature type="domain" description="C2" evidence="8">
    <location>
        <begin position="86"/>
        <end position="212"/>
    </location>
</feature>
<dbReference type="PANTHER" id="PTHR12546">
    <property type="entry name" value="FER-1-LIKE"/>
    <property type="match status" value="1"/>
</dbReference>
<evidence type="ECO:0000313" key="10">
    <source>
        <dbReference type="Proteomes" id="UP001165083"/>
    </source>
</evidence>
<evidence type="ECO:0000256" key="6">
    <source>
        <dbReference type="SAM" id="MobiDB-lite"/>
    </source>
</evidence>
<feature type="region of interest" description="Disordered" evidence="6">
    <location>
        <begin position="262"/>
        <end position="329"/>
    </location>
</feature>
<dbReference type="Proteomes" id="UP001165083">
    <property type="component" value="Unassembled WGS sequence"/>
</dbReference>
<dbReference type="GO" id="GO:0016020">
    <property type="term" value="C:membrane"/>
    <property type="evidence" value="ECO:0007669"/>
    <property type="project" value="UniProtKB-SubCell"/>
</dbReference>
<dbReference type="EMBL" id="BSXW01012495">
    <property type="protein sequence ID" value="GMF65723.1"/>
    <property type="molecule type" value="Genomic_DNA"/>
</dbReference>
<dbReference type="SUPFAM" id="SSF49562">
    <property type="entry name" value="C2 domain (Calcium/lipid-binding domain, CaLB)"/>
    <property type="match status" value="2"/>
</dbReference>
<evidence type="ECO:0000256" key="5">
    <source>
        <dbReference type="ARBA" id="ARBA00023136"/>
    </source>
</evidence>
<sequence>MTRASCWGGVRVLTFSSLAQSCGELTVEATYEPTFMAPPRKEGASPSQKPASPKKLAAPVSPKKSDAPPTSQEENSAAETTTADSSAAGPPISAEEKEAPQAKQPPNVYVVTILEATGLIACDGTGIEATSDPYVRVACTKNQSQRTKTQQQTLHPSWRQRFYFSIVPGEKQLLELTVEDSDLLTSDFMGRCVIDLEEFTKRFQGEKQTFWLALEQQPDSKENDVSSDLSPQRKMNYGSGKICLAIEMQYLDRDIASLEQGEIDNVTEVPSGRGLRRPGSSDATEDEGGNDGNHAESTNEETNDGGDDDDADARREEAETQRKQREEERQKMLAELSNVQFLSGDYQVRVRIIEVRDLQPMDANGLCDPVVAVECLGQRQHTVVKQKQLSCVFDEYLYFNFRKLDKDTVQQGSIKISVFDADGPGTSANRSAVSRAFDDLVGFFSVDIPYVYFQPDHELKRKWVALVGSGTTNSDSIQGYVL</sequence>
<dbReference type="Gene3D" id="2.60.40.150">
    <property type="entry name" value="C2 domain"/>
    <property type="match status" value="2"/>
</dbReference>
<feature type="compositionally biased region" description="Low complexity" evidence="6">
    <location>
        <begin position="70"/>
        <end position="88"/>
    </location>
</feature>
<dbReference type="InterPro" id="IPR037721">
    <property type="entry name" value="Ferlin"/>
</dbReference>
<evidence type="ECO:0000259" key="8">
    <source>
        <dbReference type="PROSITE" id="PS50004"/>
    </source>
</evidence>
<organism evidence="9 10">
    <name type="scientific">Phytophthora lilii</name>
    <dbReference type="NCBI Taxonomy" id="2077276"/>
    <lineage>
        <taxon>Eukaryota</taxon>
        <taxon>Sar</taxon>
        <taxon>Stramenopiles</taxon>
        <taxon>Oomycota</taxon>
        <taxon>Peronosporomycetes</taxon>
        <taxon>Peronosporales</taxon>
        <taxon>Peronosporaceae</taxon>
        <taxon>Phytophthora</taxon>
    </lineage>
</organism>
<accession>A0A9W7D882</accession>
<keyword evidence="7" id="KW-0732">Signal</keyword>
<feature type="signal peptide" evidence="7">
    <location>
        <begin position="1"/>
        <end position="21"/>
    </location>
</feature>
<keyword evidence="4" id="KW-1133">Transmembrane helix</keyword>
<comment type="subcellular location">
    <subcellularLocation>
        <location evidence="1">Membrane</location>
        <topology evidence="1">Single-pass membrane protein</topology>
    </subcellularLocation>
</comment>
<dbReference type="AlphaFoldDB" id="A0A9W7D882"/>
<comment type="caution">
    <text evidence="9">The sequence shown here is derived from an EMBL/GenBank/DDBJ whole genome shotgun (WGS) entry which is preliminary data.</text>
</comment>
<feature type="chain" id="PRO_5040848818" evidence="7">
    <location>
        <begin position="22"/>
        <end position="482"/>
    </location>
</feature>
<protein>
    <submittedName>
        <fullName evidence="9">Unnamed protein product</fullName>
    </submittedName>
</protein>
<name>A0A9W7D882_9STRA</name>